<feature type="region of interest" description="Disordered" evidence="1">
    <location>
        <begin position="199"/>
        <end position="238"/>
    </location>
</feature>
<comment type="caution">
    <text evidence="2">The sequence shown here is derived from an EMBL/GenBank/DDBJ whole genome shotgun (WGS) entry which is preliminary data.</text>
</comment>
<keyword evidence="3" id="KW-1185">Reference proteome</keyword>
<feature type="region of interest" description="Disordered" evidence="1">
    <location>
        <begin position="1"/>
        <end position="26"/>
    </location>
</feature>
<dbReference type="EMBL" id="BPWL01000004">
    <property type="protein sequence ID" value="GJJ09198.1"/>
    <property type="molecule type" value="Genomic_DNA"/>
</dbReference>
<feature type="region of interest" description="Disordered" evidence="1">
    <location>
        <begin position="100"/>
        <end position="129"/>
    </location>
</feature>
<organism evidence="2 3">
    <name type="scientific">Clathrus columnatus</name>
    <dbReference type="NCBI Taxonomy" id="1419009"/>
    <lineage>
        <taxon>Eukaryota</taxon>
        <taxon>Fungi</taxon>
        <taxon>Dikarya</taxon>
        <taxon>Basidiomycota</taxon>
        <taxon>Agaricomycotina</taxon>
        <taxon>Agaricomycetes</taxon>
        <taxon>Phallomycetidae</taxon>
        <taxon>Phallales</taxon>
        <taxon>Clathraceae</taxon>
        <taxon>Clathrus</taxon>
    </lineage>
</organism>
<name>A0AAV5A6U8_9AGAM</name>
<proteinExistence type="predicted"/>
<reference evidence="2" key="1">
    <citation type="submission" date="2021-10" db="EMBL/GenBank/DDBJ databases">
        <title>De novo Genome Assembly of Clathrus columnatus (Basidiomycota, Fungi) Using Illumina and Nanopore Sequence Data.</title>
        <authorList>
            <person name="Ogiso-Tanaka E."/>
            <person name="Itagaki H."/>
            <person name="Hosoya T."/>
            <person name="Hosaka K."/>
        </authorList>
    </citation>
    <scope>NUCLEOTIDE SEQUENCE</scope>
    <source>
        <strain evidence="2">MO-923</strain>
    </source>
</reference>
<evidence type="ECO:0000313" key="3">
    <source>
        <dbReference type="Proteomes" id="UP001050691"/>
    </source>
</evidence>
<dbReference type="Proteomes" id="UP001050691">
    <property type="component" value="Unassembled WGS sequence"/>
</dbReference>
<gene>
    <name evidence="2" type="ORF">Clacol_003420</name>
</gene>
<feature type="compositionally biased region" description="Low complexity" evidence="1">
    <location>
        <begin position="16"/>
        <end position="26"/>
    </location>
</feature>
<sequence length="238" mass="25428">MASFLAKSESHDNDVTPSSAFTPSFPSDILCDSPSSDFGDKVASSSALVLSEPAQPHIVPLPKVVAPQPVHSFSEIHSTSGTPSLFPSELETEELTLSLGSLFNPSPSPPPQTVTQSSAKSHLQNTLPPPLIVVHPPSPTPSRSPSPPPFLSQFIGLSPPLFIPDFLFDLYPYSLTYQPVGSHPNLVPNLLSGSPATIRVRSPTQPPHLHLPTPVNRHSNPPHRRLSITPPASPNTVR</sequence>
<evidence type="ECO:0000313" key="2">
    <source>
        <dbReference type="EMBL" id="GJJ09198.1"/>
    </source>
</evidence>
<dbReference type="AlphaFoldDB" id="A0AAV5A6U8"/>
<accession>A0AAV5A6U8</accession>
<protein>
    <submittedName>
        <fullName evidence="2">Uncharacterized protein</fullName>
    </submittedName>
</protein>
<evidence type="ECO:0000256" key="1">
    <source>
        <dbReference type="SAM" id="MobiDB-lite"/>
    </source>
</evidence>